<comment type="cofactor">
    <cofactor evidence="6">
        <name>[2Fe-2S] cluster</name>
        <dbReference type="ChEBI" id="CHEBI:190135"/>
    </cofactor>
</comment>
<dbReference type="InterPro" id="IPR028431">
    <property type="entry name" value="NADP_DH_HndA-like"/>
</dbReference>
<dbReference type="Gene3D" id="1.10.10.1590">
    <property type="entry name" value="NADH-quinone oxidoreductase subunit E"/>
    <property type="match status" value="1"/>
</dbReference>
<keyword evidence="2" id="KW-0001">2Fe-2S</keyword>
<proteinExistence type="inferred from homology"/>
<evidence type="ECO:0000256" key="4">
    <source>
        <dbReference type="ARBA" id="ARBA00023004"/>
    </source>
</evidence>
<evidence type="ECO:0000256" key="5">
    <source>
        <dbReference type="ARBA" id="ARBA00023014"/>
    </source>
</evidence>
<dbReference type="InterPro" id="IPR041921">
    <property type="entry name" value="NuoE_N"/>
</dbReference>
<dbReference type="SUPFAM" id="SSF52833">
    <property type="entry name" value="Thioredoxin-like"/>
    <property type="match status" value="1"/>
</dbReference>
<evidence type="ECO:0000256" key="6">
    <source>
        <dbReference type="ARBA" id="ARBA00034078"/>
    </source>
</evidence>
<dbReference type="GO" id="GO:0016491">
    <property type="term" value="F:oxidoreductase activity"/>
    <property type="evidence" value="ECO:0007669"/>
    <property type="project" value="InterPro"/>
</dbReference>
<dbReference type="InterPro" id="IPR002023">
    <property type="entry name" value="NuoE-like"/>
</dbReference>
<dbReference type="EMBL" id="LGHB01000031">
    <property type="protein sequence ID" value="KUK95590.1"/>
    <property type="molecule type" value="Genomic_DNA"/>
</dbReference>
<dbReference type="PROSITE" id="PS01099">
    <property type="entry name" value="COMPLEX1_24K"/>
    <property type="match status" value="1"/>
</dbReference>
<dbReference type="Proteomes" id="UP000053961">
    <property type="component" value="Unassembled WGS sequence"/>
</dbReference>
<name>A0A124G325_9EURY</name>
<dbReference type="InterPro" id="IPR042128">
    <property type="entry name" value="NuoE_dom"/>
</dbReference>
<dbReference type="GO" id="GO:0051537">
    <property type="term" value="F:2 iron, 2 sulfur cluster binding"/>
    <property type="evidence" value="ECO:0007669"/>
    <property type="project" value="UniProtKB-KW"/>
</dbReference>
<evidence type="ECO:0000256" key="2">
    <source>
        <dbReference type="ARBA" id="ARBA00022714"/>
    </source>
</evidence>
<dbReference type="PIRSF" id="PIRSF000216">
    <property type="entry name" value="NADH_DH_24kDa"/>
    <property type="match status" value="1"/>
</dbReference>
<evidence type="ECO:0000313" key="10">
    <source>
        <dbReference type="Proteomes" id="UP000057043"/>
    </source>
</evidence>
<gene>
    <name evidence="7" type="ORF">XD72_0929</name>
    <name evidence="8" type="ORF">XE07_1725</name>
</gene>
<keyword evidence="3" id="KW-0479">Metal-binding</keyword>
<evidence type="ECO:0000256" key="3">
    <source>
        <dbReference type="ARBA" id="ARBA00022723"/>
    </source>
</evidence>
<keyword evidence="8" id="KW-0830">Ubiquinone</keyword>
<dbReference type="Gene3D" id="3.40.30.10">
    <property type="entry name" value="Glutaredoxin"/>
    <property type="match status" value="1"/>
</dbReference>
<dbReference type="EMBL" id="LGFT01000018">
    <property type="protein sequence ID" value="KUK44692.1"/>
    <property type="molecule type" value="Genomic_DNA"/>
</dbReference>
<dbReference type="PANTHER" id="PTHR43342">
    <property type="entry name" value="NADH-QUINONE OXIDOREDUCTASE, E SUBUNIT"/>
    <property type="match status" value="1"/>
</dbReference>
<comment type="similarity">
    <text evidence="1">Belongs to the complex I 24 kDa subunit family.</text>
</comment>
<dbReference type="FunFam" id="3.40.30.10:FF:000015">
    <property type="entry name" value="NADH-quinone oxidoreductase subunit E"/>
    <property type="match status" value="1"/>
</dbReference>
<keyword evidence="4" id="KW-0408">Iron</keyword>
<evidence type="ECO:0000313" key="8">
    <source>
        <dbReference type="EMBL" id="KUK95590.1"/>
    </source>
</evidence>
<dbReference type="PATRIC" id="fig|301375.6.peg.928"/>
<evidence type="ECO:0000313" key="7">
    <source>
        <dbReference type="EMBL" id="KUK44692.1"/>
    </source>
</evidence>
<dbReference type="CDD" id="cd03064">
    <property type="entry name" value="TRX_Fd_NuoE"/>
    <property type="match status" value="1"/>
</dbReference>
<dbReference type="Pfam" id="PF01257">
    <property type="entry name" value="2Fe-2S_thioredx"/>
    <property type="match status" value="1"/>
</dbReference>
<protein>
    <submittedName>
        <fullName evidence="8">NADH-ubiquinone oxidoreductase 24 kD subunit</fullName>
    </submittedName>
</protein>
<dbReference type="Proteomes" id="UP000057043">
    <property type="component" value="Unassembled WGS sequence"/>
</dbReference>
<reference evidence="9 10" key="2">
    <citation type="journal article" date="2015" name="MBio">
        <title>Genome-Resolved Metagenomic Analysis Reveals Roles for Candidate Phyla and Other Microbial Community Members in Biogeochemical Transformations in Oil Reservoirs.</title>
        <authorList>
            <person name="Hu P."/>
            <person name="Tom L."/>
            <person name="Singh A."/>
            <person name="Thomas B.C."/>
            <person name="Baker B.J."/>
            <person name="Piceno Y.M."/>
            <person name="Andersen G.L."/>
            <person name="Banfield J.F."/>
        </authorList>
    </citation>
    <scope>NUCLEOTIDE SEQUENCE [LARGE SCALE GENOMIC DNA]</scope>
    <source>
        <strain evidence="7">57_489</strain>
    </source>
</reference>
<organism evidence="8 9">
    <name type="scientific">Methanothrix harundinacea</name>
    <dbReference type="NCBI Taxonomy" id="301375"/>
    <lineage>
        <taxon>Archaea</taxon>
        <taxon>Methanobacteriati</taxon>
        <taxon>Methanobacteriota</taxon>
        <taxon>Stenosarchaea group</taxon>
        <taxon>Methanomicrobia</taxon>
        <taxon>Methanotrichales</taxon>
        <taxon>Methanotrichaceae</taxon>
        <taxon>Methanothrix</taxon>
    </lineage>
</organism>
<comment type="caution">
    <text evidence="8">The sequence shown here is derived from an EMBL/GenBank/DDBJ whole genome shotgun (WGS) entry which is preliminary data.</text>
</comment>
<accession>A0A124G325</accession>
<dbReference type="InterPro" id="IPR036249">
    <property type="entry name" value="Thioredoxin-like_sf"/>
</dbReference>
<dbReference type="AlphaFoldDB" id="A0A124G325"/>
<evidence type="ECO:0000256" key="1">
    <source>
        <dbReference type="ARBA" id="ARBA00010643"/>
    </source>
</evidence>
<evidence type="ECO:0000313" key="9">
    <source>
        <dbReference type="Proteomes" id="UP000053961"/>
    </source>
</evidence>
<sequence>MDAVDLEKVDEIIERYRGREGVLIQLLLDLQSEFHWIPREVIDHLSERLRVPTSQIYRIASFYKAINLNPVGRHMIQVCMGTACQVRGAQKVLDFTASRLNIKPEETTPDLSFSLRKVNCLGCCSMGPVLTVDDEYHGGVTLEKVEKILKKRS</sequence>
<reference evidence="8" key="1">
    <citation type="journal article" date="2015" name="MBio">
        <title>Genome-resolved metagenomic analysis reveals roles for candidate phyla and other microbial community members in biogeochemical transformations in oil reservoirs.</title>
        <authorList>
            <person name="Hu P."/>
            <person name="Tom L."/>
            <person name="Singh A."/>
            <person name="Thomas B.C."/>
            <person name="Baker B.J."/>
            <person name="Piceno Y.M."/>
            <person name="Andersen G.L."/>
            <person name="Banfield J.F."/>
        </authorList>
    </citation>
    <scope>NUCLEOTIDE SEQUENCE [LARGE SCALE GENOMIC DNA]</scope>
    <source>
        <strain evidence="8">56_747</strain>
    </source>
</reference>
<keyword evidence="5" id="KW-0411">Iron-sulfur</keyword>
<dbReference type="PANTHER" id="PTHR43342:SF1">
    <property type="entry name" value="BIFURCATING [FEFE] HYDROGENASE GAMMA SUBUNIT"/>
    <property type="match status" value="1"/>
</dbReference>
<dbReference type="GO" id="GO:0046872">
    <property type="term" value="F:metal ion binding"/>
    <property type="evidence" value="ECO:0007669"/>
    <property type="project" value="UniProtKB-KW"/>
</dbReference>